<dbReference type="SMART" id="SM00939">
    <property type="entry name" value="PepX_C"/>
    <property type="match status" value="1"/>
</dbReference>
<keyword evidence="1 3" id="KW-0378">Hydrolase</keyword>
<accession>A0A174EI89</accession>
<name>A0A174EI89_9FIRM</name>
<reference evidence="3 4" key="1">
    <citation type="submission" date="2015-09" db="EMBL/GenBank/DDBJ databases">
        <authorList>
            <consortium name="Pathogen Informatics"/>
        </authorList>
    </citation>
    <scope>NUCLEOTIDE SEQUENCE [LARGE SCALE GENOMIC DNA]</scope>
    <source>
        <strain evidence="3 4">2789STDY5608849</strain>
    </source>
</reference>
<dbReference type="InterPro" id="IPR005674">
    <property type="entry name" value="CocE/Ser_esterase"/>
</dbReference>
<dbReference type="SUPFAM" id="SSF49785">
    <property type="entry name" value="Galactose-binding domain-like"/>
    <property type="match status" value="1"/>
</dbReference>
<evidence type="ECO:0000313" key="4">
    <source>
        <dbReference type="Proteomes" id="UP000095706"/>
    </source>
</evidence>
<dbReference type="Pfam" id="PF02129">
    <property type="entry name" value="Peptidase_S15"/>
    <property type="match status" value="1"/>
</dbReference>
<organism evidence="3 4">
    <name type="scientific">Fusicatenibacter saccharivorans</name>
    <dbReference type="NCBI Taxonomy" id="1150298"/>
    <lineage>
        <taxon>Bacteria</taxon>
        <taxon>Bacillati</taxon>
        <taxon>Bacillota</taxon>
        <taxon>Clostridia</taxon>
        <taxon>Lachnospirales</taxon>
        <taxon>Lachnospiraceae</taxon>
        <taxon>Fusicatenibacter</taxon>
    </lineage>
</organism>
<dbReference type="Gene3D" id="3.40.50.1820">
    <property type="entry name" value="alpha/beta hydrolase"/>
    <property type="match status" value="1"/>
</dbReference>
<dbReference type="InterPro" id="IPR029058">
    <property type="entry name" value="AB_hydrolase_fold"/>
</dbReference>
<dbReference type="AlphaFoldDB" id="A0A174EI89"/>
<dbReference type="GO" id="GO:0008239">
    <property type="term" value="F:dipeptidyl-peptidase activity"/>
    <property type="evidence" value="ECO:0007669"/>
    <property type="project" value="InterPro"/>
</dbReference>
<protein>
    <submittedName>
        <fullName evidence="3">Cocaine esterase</fullName>
        <ecNumber evidence="3">3.1.1.84</ecNumber>
    </submittedName>
</protein>
<dbReference type="InterPro" id="IPR000383">
    <property type="entry name" value="Xaa-Pro-like_dom"/>
</dbReference>
<evidence type="ECO:0000313" key="3">
    <source>
        <dbReference type="EMBL" id="CUO37007.1"/>
    </source>
</evidence>
<feature type="domain" description="Xaa-Pro dipeptidyl-peptidase C-terminal" evidence="2">
    <location>
        <begin position="317"/>
        <end position="557"/>
    </location>
</feature>
<dbReference type="EMBL" id="CYYV01000008">
    <property type="protein sequence ID" value="CUO37007.1"/>
    <property type="molecule type" value="Genomic_DNA"/>
</dbReference>
<dbReference type="RefSeq" id="WP_055227775.1">
    <property type="nucleotide sequence ID" value="NZ_CYYV01000008.1"/>
</dbReference>
<dbReference type="NCBIfam" id="TIGR00976">
    <property type="entry name" value="CocE_NonD"/>
    <property type="match status" value="1"/>
</dbReference>
<dbReference type="Gene3D" id="1.10.3020.10">
    <property type="entry name" value="alpha-amino acid ester hydrolase ( Helical cap domain)"/>
    <property type="match status" value="1"/>
</dbReference>
<dbReference type="Pfam" id="PF08530">
    <property type="entry name" value="PepX_C"/>
    <property type="match status" value="1"/>
</dbReference>
<proteinExistence type="predicted"/>
<evidence type="ECO:0000259" key="2">
    <source>
        <dbReference type="SMART" id="SM00939"/>
    </source>
</evidence>
<dbReference type="SUPFAM" id="SSF53474">
    <property type="entry name" value="alpha/beta-Hydrolases"/>
    <property type="match status" value="1"/>
</dbReference>
<sequence>MAEDFMTAAVKRVEAQFAKSGVSESCAAFERKDSQIEMRDGVKLHTIYYFPREGGSGENKKYPVILTRTCYPGNDRIHRAYGEGLARRGYVYVYQYCRGRGQSEGKWEPNINERNDGIDTMDYLVEQPWCEILGYWGHSYTSMTGWAFADAAEGKVATMFLEDYGTDRFVSAYEKGCFRHDILTAWSMENAEKPVNADYRESCRYLPQIEVDEALWGQRVPSYREYITSPSPDAALWQTGWWKQLREIPSKTKVPIYLLSGWYDHHHGSSMKTWERLNEETKQHSWLEIGAWNHFFQICLEDKEVLHPQNEEIPKMLEWFELTLKQKEIPTQRIRAYEIGSDRWIDIVSDRLGEEETAGSMTLYLDEKTLREDAPEREKTRNYTFDPATPVESIGGEALLHTMPQIGSHLQPEPDYREDVLSFVSEPLEETFTLNGKASVRLFVESDCEDTAFTAKIMEVTPEGKAYNIRSSIATLEQGKTEAGAYEPGSVAEVQITMWNIVYTIPKGSRIRVDISSSDFPQYHVHSNQKGLWSEKTENKIAHQTIHMGRKAASCVILPLMKKQ</sequence>
<evidence type="ECO:0000256" key="1">
    <source>
        <dbReference type="ARBA" id="ARBA00022801"/>
    </source>
</evidence>
<dbReference type="Proteomes" id="UP000095706">
    <property type="component" value="Unassembled WGS sequence"/>
</dbReference>
<dbReference type="Gene3D" id="2.60.120.260">
    <property type="entry name" value="Galactose-binding domain-like"/>
    <property type="match status" value="1"/>
</dbReference>
<gene>
    <name evidence="3" type="primary">cocE</name>
    <name evidence="3" type="ORF">ERS852406_01818</name>
</gene>
<dbReference type="EC" id="3.1.1.84" evidence="3"/>
<dbReference type="InterPro" id="IPR008979">
    <property type="entry name" value="Galactose-bd-like_sf"/>
</dbReference>
<dbReference type="InterPro" id="IPR013736">
    <property type="entry name" value="Xaa-Pro_dipept_C"/>
</dbReference>